<feature type="domain" description="AMP-dependent synthetase/ligase" evidence="3">
    <location>
        <begin position="10"/>
        <end position="424"/>
    </location>
</feature>
<dbReference type="InterPro" id="IPR020845">
    <property type="entry name" value="AMP-binding_CS"/>
</dbReference>
<evidence type="ECO:0000256" key="1">
    <source>
        <dbReference type="ARBA" id="ARBA00022741"/>
    </source>
</evidence>
<proteinExistence type="predicted"/>
<dbReference type="PANTHER" id="PTHR43272">
    <property type="entry name" value="LONG-CHAIN-FATTY-ACID--COA LIGASE"/>
    <property type="match status" value="1"/>
</dbReference>
<dbReference type="Gene3D" id="3.40.50.12780">
    <property type="entry name" value="N-terminal domain of ligase-like"/>
    <property type="match status" value="2"/>
</dbReference>
<dbReference type="GO" id="GO:0016020">
    <property type="term" value="C:membrane"/>
    <property type="evidence" value="ECO:0007669"/>
    <property type="project" value="TreeGrafter"/>
</dbReference>
<reference evidence="4 5" key="1">
    <citation type="submission" date="2018-11" db="EMBL/GenBank/DDBJ databases">
        <title>Genomic Encyclopedia of Type Strains, Phase IV (KMG-IV): sequencing the most valuable type-strain genomes for metagenomic binning, comparative biology and taxonomic classification.</title>
        <authorList>
            <person name="Goeker M."/>
        </authorList>
    </citation>
    <scope>NUCLEOTIDE SEQUENCE [LARGE SCALE GENOMIC DNA]</scope>
    <source>
        <strain evidence="4 5">DSM 22027</strain>
    </source>
</reference>
<dbReference type="AlphaFoldDB" id="A0A3N1VFH6"/>
<dbReference type="InterPro" id="IPR000873">
    <property type="entry name" value="AMP-dep_synth/lig_dom"/>
</dbReference>
<dbReference type="PANTHER" id="PTHR43272:SF33">
    <property type="entry name" value="AMP-BINDING DOMAIN-CONTAINING PROTEIN-RELATED"/>
    <property type="match status" value="1"/>
</dbReference>
<name>A0A3N1VFH6_9BACT</name>
<dbReference type="GO" id="GO:0004467">
    <property type="term" value="F:long-chain fatty acid-CoA ligase activity"/>
    <property type="evidence" value="ECO:0007669"/>
    <property type="project" value="TreeGrafter"/>
</dbReference>
<dbReference type="CDD" id="cd05907">
    <property type="entry name" value="VL_LC_FACS_like"/>
    <property type="match status" value="1"/>
</dbReference>
<evidence type="ECO:0000313" key="5">
    <source>
        <dbReference type="Proteomes" id="UP000276223"/>
    </source>
</evidence>
<evidence type="ECO:0000259" key="3">
    <source>
        <dbReference type="Pfam" id="PF00501"/>
    </source>
</evidence>
<protein>
    <submittedName>
        <fullName evidence="4">Long-chain acyl-CoA synthetase</fullName>
    </submittedName>
</protein>
<comment type="caution">
    <text evidence="4">The sequence shown here is derived from an EMBL/GenBank/DDBJ whole genome shotgun (WGS) entry which is preliminary data.</text>
</comment>
<evidence type="ECO:0000313" key="4">
    <source>
        <dbReference type="EMBL" id="ROR01584.1"/>
    </source>
</evidence>
<dbReference type="SUPFAM" id="SSF56801">
    <property type="entry name" value="Acetyl-CoA synthetase-like"/>
    <property type="match status" value="1"/>
</dbReference>
<gene>
    <name evidence="4" type="ORF">EDC27_0763</name>
</gene>
<keyword evidence="1" id="KW-0547">Nucleotide-binding</keyword>
<keyword evidence="2" id="KW-0067">ATP-binding</keyword>
<dbReference type="Pfam" id="PF23562">
    <property type="entry name" value="AMP-binding_C_3"/>
    <property type="match status" value="1"/>
</dbReference>
<evidence type="ECO:0000256" key="2">
    <source>
        <dbReference type="ARBA" id="ARBA00022840"/>
    </source>
</evidence>
<dbReference type="GO" id="GO:0005524">
    <property type="term" value="F:ATP binding"/>
    <property type="evidence" value="ECO:0007669"/>
    <property type="project" value="UniProtKB-KW"/>
</dbReference>
<dbReference type="EMBL" id="RJVA01000010">
    <property type="protein sequence ID" value="ROR01584.1"/>
    <property type="molecule type" value="Genomic_DNA"/>
</dbReference>
<dbReference type="Pfam" id="PF00501">
    <property type="entry name" value="AMP-binding"/>
    <property type="match status" value="1"/>
</dbReference>
<sequence>MTVKAYSHLFRERAERSGEKRALLYRQDGQWQEMTWASFEDAIRRTARSLIALGVKAQDRVAIWSHNQPRWTVADMGCQYVRAVSVPIYPTNTAQQAAYILKDSEAKVVFVGSRDQLTRALQVMEDLPHIKAVVSLDDGEDQGAWNKVMTFDAFLALGEGLHDEEVSRRLSEASPEDLLTLIYTSGTTGDPKGVMLAQSNVLYQMTSHEERILPCGESDLSLCFLPLSHVFERTWTYYVFHKGMTNAYLDDPKLVVEAMGQVRPTVMCTVPRLLEKIYGAVQEKVEAAPPVRRRLFRWALGVGDHVFQRQKDGLGIPVGLRLQHRVADAMVLSKLKAIFGGQVRFMPCAGAPLSAEIERFFCGVGVIIVCGYGLTETTATVTCHEPKGFSFGTVGRPLPGQQVRIDPRTREILVRGPNVMKGYYNKPKETAAVFTEDGYFRTGDAGVFDAYGELVITDRLKDLFKTSGGKYIAPQMIETLVGADPAVEQIAVVGEGRKCVTALVVPSFENLKGFLAEQGLQGLSREELVKHPAMIGFFRQKIDDLTQSLAPHEKIVRFALIPKEFSLEDGEMTPTLKLKRKIILKRYAPVIEEMYREIDRARKNG</sequence>
<dbReference type="PROSITE" id="PS00455">
    <property type="entry name" value="AMP_BINDING"/>
    <property type="match status" value="1"/>
</dbReference>
<accession>A0A3N1VFH6</accession>
<organism evidence="4 5">
    <name type="scientific">Desulfosoma caldarium</name>
    <dbReference type="NCBI Taxonomy" id="610254"/>
    <lineage>
        <taxon>Bacteria</taxon>
        <taxon>Pseudomonadati</taxon>
        <taxon>Thermodesulfobacteriota</taxon>
        <taxon>Syntrophobacteria</taxon>
        <taxon>Syntrophobacterales</taxon>
        <taxon>Syntrophobacteraceae</taxon>
        <taxon>Desulfosoma</taxon>
    </lineage>
</organism>
<keyword evidence="5" id="KW-1185">Reference proteome</keyword>
<dbReference type="InterPro" id="IPR042099">
    <property type="entry name" value="ANL_N_sf"/>
</dbReference>
<dbReference type="Proteomes" id="UP000276223">
    <property type="component" value="Unassembled WGS sequence"/>
</dbReference>